<protein>
    <submittedName>
        <fullName evidence="1">Uncharacterized protein</fullName>
    </submittedName>
</protein>
<comment type="caution">
    <text evidence="1">The sequence shown here is derived from an EMBL/GenBank/DDBJ whole genome shotgun (WGS) entry which is preliminary data.</text>
</comment>
<organism evidence="1 2">
    <name type="scientific">Pholiota conissans</name>
    <dbReference type="NCBI Taxonomy" id="109636"/>
    <lineage>
        <taxon>Eukaryota</taxon>
        <taxon>Fungi</taxon>
        <taxon>Dikarya</taxon>
        <taxon>Basidiomycota</taxon>
        <taxon>Agaricomycotina</taxon>
        <taxon>Agaricomycetes</taxon>
        <taxon>Agaricomycetidae</taxon>
        <taxon>Agaricales</taxon>
        <taxon>Agaricineae</taxon>
        <taxon>Strophariaceae</taxon>
        <taxon>Pholiota</taxon>
    </lineage>
</organism>
<keyword evidence="2" id="KW-1185">Reference proteome</keyword>
<sequence>MLRRAWEHYVCLVSGPTEAQGCLFLLSLHRSALASLTLVHDVAVGINPSLLDCRSILSRHPVLRTPSMCHSRAQ</sequence>
<name>A0A9P5YPI7_9AGAR</name>
<gene>
    <name evidence="1" type="ORF">BDN70DRAFT_556071</name>
</gene>
<accession>A0A9P5YPI7</accession>
<dbReference type="EMBL" id="MU155654">
    <property type="protein sequence ID" value="KAF9471601.1"/>
    <property type="molecule type" value="Genomic_DNA"/>
</dbReference>
<dbReference type="AlphaFoldDB" id="A0A9P5YPI7"/>
<evidence type="ECO:0000313" key="1">
    <source>
        <dbReference type="EMBL" id="KAF9471601.1"/>
    </source>
</evidence>
<evidence type="ECO:0000313" key="2">
    <source>
        <dbReference type="Proteomes" id="UP000807469"/>
    </source>
</evidence>
<proteinExistence type="predicted"/>
<reference evidence="1" key="1">
    <citation type="submission" date="2020-11" db="EMBL/GenBank/DDBJ databases">
        <authorList>
            <consortium name="DOE Joint Genome Institute"/>
            <person name="Ahrendt S."/>
            <person name="Riley R."/>
            <person name="Andreopoulos W."/>
            <person name="Labutti K."/>
            <person name="Pangilinan J."/>
            <person name="Ruiz-Duenas F.J."/>
            <person name="Barrasa J.M."/>
            <person name="Sanchez-Garcia M."/>
            <person name="Camarero S."/>
            <person name="Miyauchi S."/>
            <person name="Serrano A."/>
            <person name="Linde D."/>
            <person name="Babiker R."/>
            <person name="Drula E."/>
            <person name="Ayuso-Fernandez I."/>
            <person name="Pacheco R."/>
            <person name="Padilla G."/>
            <person name="Ferreira P."/>
            <person name="Barriuso J."/>
            <person name="Kellner H."/>
            <person name="Castanera R."/>
            <person name="Alfaro M."/>
            <person name="Ramirez L."/>
            <person name="Pisabarro A.G."/>
            <person name="Kuo A."/>
            <person name="Tritt A."/>
            <person name="Lipzen A."/>
            <person name="He G."/>
            <person name="Yan M."/>
            <person name="Ng V."/>
            <person name="Cullen D."/>
            <person name="Martin F."/>
            <person name="Rosso M.-N."/>
            <person name="Henrissat B."/>
            <person name="Hibbett D."/>
            <person name="Martinez A.T."/>
            <person name="Grigoriev I.V."/>
        </authorList>
    </citation>
    <scope>NUCLEOTIDE SEQUENCE</scope>
    <source>
        <strain evidence="1">CIRM-BRFM 674</strain>
    </source>
</reference>
<dbReference type="Proteomes" id="UP000807469">
    <property type="component" value="Unassembled WGS sequence"/>
</dbReference>